<dbReference type="RefSeq" id="WP_058318765.1">
    <property type="nucleotide sequence ID" value="NZ_CYSF01000007.1"/>
</dbReference>
<organism evidence="3 4">
    <name type="scientific">Thalassovita mediterranea</name>
    <dbReference type="NCBI Taxonomy" id="340021"/>
    <lineage>
        <taxon>Bacteria</taxon>
        <taxon>Pseudomonadati</taxon>
        <taxon>Pseudomonadota</taxon>
        <taxon>Alphaproteobacteria</taxon>
        <taxon>Rhodobacterales</taxon>
        <taxon>Roseobacteraceae</taxon>
        <taxon>Thalassovita</taxon>
    </lineage>
</organism>
<feature type="transmembrane region" description="Helical" evidence="1">
    <location>
        <begin position="249"/>
        <end position="267"/>
    </location>
</feature>
<feature type="transmembrane region" description="Helical" evidence="1">
    <location>
        <begin position="64"/>
        <end position="84"/>
    </location>
</feature>
<feature type="transmembrane region" description="Helical" evidence="1">
    <location>
        <begin position="279"/>
        <end position="296"/>
    </location>
</feature>
<feature type="transmembrane region" description="Helical" evidence="1">
    <location>
        <begin position="120"/>
        <end position="141"/>
    </location>
</feature>
<dbReference type="InterPro" id="IPR037185">
    <property type="entry name" value="EmrE-like"/>
</dbReference>
<feature type="transmembrane region" description="Helical" evidence="1">
    <location>
        <begin position="220"/>
        <end position="243"/>
    </location>
</feature>
<evidence type="ECO:0000256" key="1">
    <source>
        <dbReference type="SAM" id="Phobius"/>
    </source>
</evidence>
<dbReference type="Proteomes" id="UP000051681">
    <property type="component" value="Unassembled WGS sequence"/>
</dbReference>
<keyword evidence="1" id="KW-0812">Transmembrane</keyword>
<keyword evidence="1" id="KW-1133">Transmembrane helix</keyword>
<evidence type="ECO:0000259" key="2">
    <source>
        <dbReference type="Pfam" id="PF00892"/>
    </source>
</evidence>
<feature type="transmembrane region" description="Helical" evidence="1">
    <location>
        <begin position="186"/>
        <end position="208"/>
    </location>
</feature>
<feature type="domain" description="EamA" evidence="2">
    <location>
        <begin position="158"/>
        <end position="294"/>
    </location>
</feature>
<dbReference type="Pfam" id="PF00892">
    <property type="entry name" value="EamA"/>
    <property type="match status" value="2"/>
</dbReference>
<evidence type="ECO:0000313" key="4">
    <source>
        <dbReference type="Proteomes" id="UP000051681"/>
    </source>
</evidence>
<proteinExistence type="predicted"/>
<dbReference type="SUPFAM" id="SSF103481">
    <property type="entry name" value="Multidrug resistance efflux transporter EmrE"/>
    <property type="match status" value="2"/>
</dbReference>
<dbReference type="AlphaFoldDB" id="A0A0P1GQ67"/>
<sequence length="297" mass="30717">MFILPALAAVGASFGWATGIVLAQWPARQLGAFEFTRIQLIACSALLCAGVTALGYWPSVAWDHWPSFVASTVIGIVLGNLAMIECLRRGGPRRTELILSLKAPLVGLMAYVWLGETPNAADLIGAMIALIGVGLAVFFGGDARSDSDRATGSIVTVIALGIAATACQGFGFLVVKPAMLAGTDPLAVSALRLLGAAFLISVVALWPAKAFRPARPVTPYLLGRTILPGAIGYGVSSTLLLYAFTMLDAGIAAVLGSLSPVLILPILWMKEGLVPHPQAIIGAMLALLGTGVVVLTS</sequence>
<feature type="transmembrane region" description="Helical" evidence="1">
    <location>
        <begin position="153"/>
        <end position="174"/>
    </location>
</feature>
<feature type="transmembrane region" description="Helical" evidence="1">
    <location>
        <begin position="96"/>
        <end position="114"/>
    </location>
</feature>
<dbReference type="InterPro" id="IPR000620">
    <property type="entry name" value="EamA_dom"/>
</dbReference>
<dbReference type="PANTHER" id="PTHR22911:SF137">
    <property type="entry name" value="SOLUTE CARRIER FAMILY 35 MEMBER G2-RELATED"/>
    <property type="match status" value="1"/>
</dbReference>
<evidence type="ECO:0000313" key="3">
    <source>
        <dbReference type="EMBL" id="CUH84698.1"/>
    </source>
</evidence>
<dbReference type="OrthoDB" id="7841315at2"/>
<feature type="transmembrane region" description="Helical" evidence="1">
    <location>
        <begin position="38"/>
        <end position="58"/>
    </location>
</feature>
<reference evidence="3 4" key="1">
    <citation type="submission" date="2015-09" db="EMBL/GenBank/DDBJ databases">
        <authorList>
            <consortium name="Swine Surveillance"/>
        </authorList>
    </citation>
    <scope>NUCLEOTIDE SEQUENCE [LARGE SCALE GENOMIC DNA]</scope>
    <source>
        <strain evidence="3 4">CECT 8383</strain>
    </source>
</reference>
<accession>A0A0P1GQ67</accession>
<dbReference type="EMBL" id="CYSF01000007">
    <property type="protein sequence ID" value="CUH84698.1"/>
    <property type="molecule type" value="Genomic_DNA"/>
</dbReference>
<dbReference type="GO" id="GO:0016020">
    <property type="term" value="C:membrane"/>
    <property type="evidence" value="ECO:0007669"/>
    <property type="project" value="InterPro"/>
</dbReference>
<feature type="domain" description="EamA" evidence="2">
    <location>
        <begin position="6"/>
        <end position="137"/>
    </location>
</feature>
<keyword evidence="4" id="KW-1185">Reference proteome</keyword>
<dbReference type="PANTHER" id="PTHR22911">
    <property type="entry name" value="ACYL-MALONYL CONDENSING ENZYME-RELATED"/>
    <property type="match status" value="1"/>
</dbReference>
<keyword evidence="1" id="KW-0472">Membrane</keyword>
<feature type="transmembrane region" description="Helical" evidence="1">
    <location>
        <begin position="6"/>
        <end position="26"/>
    </location>
</feature>
<protein>
    <submittedName>
        <fullName evidence="3">Carboxylate/amino acid/amine transporter</fullName>
    </submittedName>
</protein>
<gene>
    <name evidence="3" type="ORF">TM5383_01910</name>
</gene>
<name>A0A0P1GQ67_9RHOB</name>
<dbReference type="STRING" id="340021.TM5383_01910"/>